<evidence type="ECO:0000313" key="2">
    <source>
        <dbReference type="Proteomes" id="UP001295684"/>
    </source>
</evidence>
<keyword evidence="2" id="KW-1185">Reference proteome</keyword>
<gene>
    <name evidence="1" type="ORF">ECRASSUSDP1_LOCUS14469</name>
</gene>
<accession>A0AAD2CW59</accession>
<proteinExistence type="predicted"/>
<dbReference type="AlphaFoldDB" id="A0AAD2CW59"/>
<evidence type="ECO:0000313" key="1">
    <source>
        <dbReference type="EMBL" id="CAI2373131.1"/>
    </source>
</evidence>
<name>A0AAD2CW59_EUPCR</name>
<comment type="caution">
    <text evidence="1">The sequence shown here is derived from an EMBL/GenBank/DDBJ whole genome shotgun (WGS) entry which is preliminary data.</text>
</comment>
<dbReference type="EMBL" id="CAMPGE010014459">
    <property type="protein sequence ID" value="CAI2373131.1"/>
    <property type="molecule type" value="Genomic_DNA"/>
</dbReference>
<reference evidence="1" key="1">
    <citation type="submission" date="2023-07" db="EMBL/GenBank/DDBJ databases">
        <authorList>
            <consortium name="AG Swart"/>
            <person name="Singh M."/>
            <person name="Singh A."/>
            <person name="Seah K."/>
            <person name="Emmerich C."/>
        </authorList>
    </citation>
    <scope>NUCLEOTIDE SEQUENCE</scope>
    <source>
        <strain evidence="1">DP1</strain>
    </source>
</reference>
<sequence>MQDKIRSDWIIFSTHSLHHAERSASREAETVRGQQRKISIIDQPLVNSTIDDSLCQFDQRRSIYTLRENTKRSSRRYCSRAQTAKKKYKPSVRDMTITDRSHNEFFGIKGYKAPRNLIEKSTDSKRMISSFNRAKILSMFQVQADEKKKIPAPCAYSSMIKWDKETIEGGFLNKKKRVTLYDELIRKSKESPGVGKYKWNKPFKLRGYSRERSRRVTFIDEMKVHGKEIPGPKYIKDRGIKKSKYKFGDSAVLKNSPNYTFRKLKKNKGKIQPSSTFIKEENGLLVSKKVSPAYYKANEAFLKTQKIVKNKCIFNKNKEKRYFDRIVEDKKKIPGVAKDKFTSRPVTSKSRSIGRK</sequence>
<dbReference type="Proteomes" id="UP001295684">
    <property type="component" value="Unassembled WGS sequence"/>
</dbReference>
<protein>
    <submittedName>
        <fullName evidence="1">Uncharacterized protein</fullName>
    </submittedName>
</protein>
<organism evidence="1 2">
    <name type="scientific">Euplotes crassus</name>
    <dbReference type="NCBI Taxonomy" id="5936"/>
    <lineage>
        <taxon>Eukaryota</taxon>
        <taxon>Sar</taxon>
        <taxon>Alveolata</taxon>
        <taxon>Ciliophora</taxon>
        <taxon>Intramacronucleata</taxon>
        <taxon>Spirotrichea</taxon>
        <taxon>Hypotrichia</taxon>
        <taxon>Euplotida</taxon>
        <taxon>Euplotidae</taxon>
        <taxon>Moneuplotes</taxon>
    </lineage>
</organism>